<evidence type="ECO:0000259" key="1">
    <source>
        <dbReference type="Pfam" id="PF01370"/>
    </source>
</evidence>
<name>A0A7V4XTK0_9BACT</name>
<dbReference type="InterPro" id="IPR036291">
    <property type="entry name" value="NAD(P)-bd_dom_sf"/>
</dbReference>
<dbReference type="InterPro" id="IPR001509">
    <property type="entry name" value="Epimerase_deHydtase"/>
</dbReference>
<evidence type="ECO:0000313" key="2">
    <source>
        <dbReference type="EMBL" id="HGY94959.1"/>
    </source>
</evidence>
<dbReference type="PANTHER" id="PTHR48079">
    <property type="entry name" value="PROTEIN YEEZ"/>
    <property type="match status" value="1"/>
</dbReference>
<proteinExistence type="predicted"/>
<protein>
    <submittedName>
        <fullName evidence="2">NAD(P)-dependent oxidoreductase</fullName>
    </submittedName>
</protein>
<organism evidence="2">
    <name type="scientific">Acidobacterium capsulatum</name>
    <dbReference type="NCBI Taxonomy" id="33075"/>
    <lineage>
        <taxon>Bacteria</taxon>
        <taxon>Pseudomonadati</taxon>
        <taxon>Acidobacteriota</taxon>
        <taxon>Terriglobia</taxon>
        <taxon>Terriglobales</taxon>
        <taxon>Acidobacteriaceae</taxon>
        <taxon>Acidobacterium</taxon>
    </lineage>
</organism>
<dbReference type="SUPFAM" id="SSF51735">
    <property type="entry name" value="NAD(P)-binding Rossmann-fold domains"/>
    <property type="match status" value="1"/>
</dbReference>
<dbReference type="GO" id="GO:0004029">
    <property type="term" value="F:aldehyde dehydrogenase (NAD+) activity"/>
    <property type="evidence" value="ECO:0007669"/>
    <property type="project" value="TreeGrafter"/>
</dbReference>
<comment type="caution">
    <text evidence="2">The sequence shown here is derived from an EMBL/GenBank/DDBJ whole genome shotgun (WGS) entry which is preliminary data.</text>
</comment>
<dbReference type="AlphaFoldDB" id="A0A7V4XTK0"/>
<sequence>MRVLVAGATGAIGRPLIRSLKQHGHSVFCLVRSAESTGRVTEMGADAVTGDALDAASLRSAISRVHPDAVINELTSLPRHYTPAEMAAAAERDSRVRKEGNVNLLAAMRESSVRRYVLQSSGFWYAPGPGLADESSPMAVDASPGVAASARVYVELESTAFQASGIDSVAMRYGFFYGPGTWYAKDADMGEQVRQQQVPIIGAGQGVWSFVHIEDAASATAAALECTPGVYNIVDDNPREQREWLPAFARYCGAPEPLQVTEQEALTTSGADSVYYATRLRGASNEKARHEFNFRPRPLEWL</sequence>
<dbReference type="PANTHER" id="PTHR48079:SF6">
    <property type="entry name" value="NAD(P)-BINDING DOMAIN-CONTAINING PROTEIN-RELATED"/>
    <property type="match status" value="1"/>
</dbReference>
<gene>
    <name evidence="2" type="ORF">ENW50_09805</name>
</gene>
<reference evidence="2" key="1">
    <citation type="journal article" date="2020" name="mSystems">
        <title>Genome- and Community-Level Interaction Insights into Carbon Utilization and Element Cycling Functions of Hydrothermarchaeota in Hydrothermal Sediment.</title>
        <authorList>
            <person name="Zhou Z."/>
            <person name="Liu Y."/>
            <person name="Xu W."/>
            <person name="Pan J."/>
            <person name="Luo Z.H."/>
            <person name="Li M."/>
        </authorList>
    </citation>
    <scope>NUCLEOTIDE SEQUENCE [LARGE SCALE GENOMIC DNA]</scope>
    <source>
        <strain evidence="2">SpSt-855</strain>
    </source>
</reference>
<dbReference type="Gene3D" id="3.40.50.720">
    <property type="entry name" value="NAD(P)-binding Rossmann-like Domain"/>
    <property type="match status" value="1"/>
</dbReference>
<feature type="domain" description="NAD-dependent epimerase/dehydratase" evidence="1">
    <location>
        <begin position="3"/>
        <end position="233"/>
    </location>
</feature>
<accession>A0A7V4XTK0</accession>
<dbReference type="EMBL" id="DTKL01000062">
    <property type="protein sequence ID" value="HGY94959.1"/>
    <property type="molecule type" value="Genomic_DNA"/>
</dbReference>
<dbReference type="Pfam" id="PF01370">
    <property type="entry name" value="Epimerase"/>
    <property type="match status" value="1"/>
</dbReference>
<dbReference type="InterPro" id="IPR051783">
    <property type="entry name" value="NAD(P)-dependent_oxidoreduct"/>
</dbReference>
<dbReference type="GO" id="GO:0005737">
    <property type="term" value="C:cytoplasm"/>
    <property type="evidence" value="ECO:0007669"/>
    <property type="project" value="TreeGrafter"/>
</dbReference>